<protein>
    <recommendedName>
        <fullName evidence="3">DUF1273 family protein</fullName>
    </recommendedName>
</protein>
<dbReference type="Pfam" id="PF06908">
    <property type="entry name" value="YpsA"/>
    <property type="match status" value="1"/>
</dbReference>
<name>A0A015XHU9_BACFG</name>
<dbReference type="Gene3D" id="3.40.50.450">
    <property type="match status" value="1"/>
</dbReference>
<dbReference type="EMBL" id="JGDJ01000062">
    <property type="protein sequence ID" value="EXZ31203.1"/>
    <property type="molecule type" value="Genomic_DNA"/>
</dbReference>
<accession>A0A015XHU9</accession>
<dbReference type="PANTHER" id="PTHR38440:SF1">
    <property type="entry name" value="UPF0398 PROTEIN SPR0331"/>
    <property type="match status" value="1"/>
</dbReference>
<dbReference type="PATRIC" id="fig|1339327.3.peg.270"/>
<dbReference type="PANTHER" id="PTHR38440">
    <property type="entry name" value="UPF0398 PROTEIN YPSA"/>
    <property type="match status" value="1"/>
</dbReference>
<gene>
    <name evidence="1" type="ORF">M136_5010</name>
</gene>
<dbReference type="SUPFAM" id="SSF102405">
    <property type="entry name" value="MCP/YpsA-like"/>
    <property type="match status" value="1"/>
</dbReference>
<dbReference type="Proteomes" id="UP000022082">
    <property type="component" value="Unassembled WGS sequence"/>
</dbReference>
<dbReference type="InterPro" id="IPR010697">
    <property type="entry name" value="YspA"/>
</dbReference>
<evidence type="ECO:0000313" key="2">
    <source>
        <dbReference type="Proteomes" id="UP000022082"/>
    </source>
</evidence>
<evidence type="ECO:0000313" key="1">
    <source>
        <dbReference type="EMBL" id="EXZ31203.1"/>
    </source>
</evidence>
<dbReference type="GeneID" id="43186582"/>
<organism evidence="1 2">
    <name type="scientific">Bacteroides fragilis str. S36L11</name>
    <dbReference type="NCBI Taxonomy" id="1339327"/>
    <lineage>
        <taxon>Bacteria</taxon>
        <taxon>Pseudomonadati</taxon>
        <taxon>Bacteroidota</taxon>
        <taxon>Bacteroidia</taxon>
        <taxon>Bacteroidales</taxon>
        <taxon>Bacteroidaceae</taxon>
        <taxon>Bacteroides</taxon>
    </lineage>
</organism>
<evidence type="ECO:0008006" key="3">
    <source>
        <dbReference type="Google" id="ProtNLM"/>
    </source>
</evidence>
<dbReference type="RefSeq" id="WP_005868759.1">
    <property type="nucleotide sequence ID" value="NZ_JGDJ01000062.1"/>
</dbReference>
<comment type="caution">
    <text evidence="1">The sequence shown here is derived from an EMBL/GenBank/DDBJ whole genome shotgun (WGS) entry which is preliminary data.</text>
</comment>
<sequence>MKEKESYIEKQKDIFGDTTWFTYRYEVNGMVYETSAGSLDICRKARDKWMKMMSVAFTGHRTIRTNKYALSVSLNEEVRFCYENGIRFFYIGCAVGFDMMAAHTVLEQRKQYPDMVLVAVVPYVGQDVYFNKEDKQRYADILRQADKVVVLSEYYYAQCYAHRNDYMISHACRLIAYWDGKSAGGTSYTFNKAQKKKLVIYNLF</sequence>
<reference evidence="1 2" key="1">
    <citation type="submission" date="2014-02" db="EMBL/GenBank/DDBJ databases">
        <authorList>
            <person name="Sears C."/>
            <person name="Carroll K."/>
            <person name="Sack B.R."/>
            <person name="Qadri F."/>
            <person name="Myers L.L."/>
            <person name="Chung G.-T."/>
            <person name="Escheverria P."/>
            <person name="Fraser C.M."/>
            <person name="Sadzewicz L."/>
            <person name="Shefchek K.A."/>
            <person name="Tallon L."/>
            <person name="Das S.P."/>
            <person name="Daugherty S."/>
            <person name="Mongodin E.F."/>
        </authorList>
    </citation>
    <scope>NUCLEOTIDE SEQUENCE [LARGE SCALE GENOMIC DNA]</scope>
    <source>
        <strain evidence="1 2">S36L11</strain>
    </source>
</reference>
<dbReference type="AlphaFoldDB" id="A0A015XHU9"/>
<proteinExistence type="predicted"/>